<name>A0A385YRI8_9BACL</name>
<gene>
    <name evidence="1" type="ORF">D3873_04115</name>
</gene>
<protein>
    <submittedName>
        <fullName evidence="1">Uncharacterized protein</fullName>
    </submittedName>
</protein>
<proteinExistence type="predicted"/>
<sequence>MKRSYIVWTLLLTIILISAVLLFSPDSIEEALSEEGYFHQYVVAAELDKSKLLFLESDTQEIQIVELTQNFFRKYNVKDFGSVSSNKGTEGFTGMSWTGTGEGNPLANYHLIISTDENISNVTYQSFHDAKEIPLKYHAFNGGTTIYYTTDITNASKTIFRAYDQSNNLLYEH</sequence>
<accession>A0A385YRI8</accession>
<organism evidence="1 2">
    <name type="scientific">Paenisporosarcina cavernae</name>
    <dbReference type="NCBI Taxonomy" id="2320858"/>
    <lineage>
        <taxon>Bacteria</taxon>
        <taxon>Bacillati</taxon>
        <taxon>Bacillota</taxon>
        <taxon>Bacilli</taxon>
        <taxon>Bacillales</taxon>
        <taxon>Caryophanaceae</taxon>
        <taxon>Paenisporosarcina</taxon>
    </lineage>
</organism>
<evidence type="ECO:0000313" key="2">
    <source>
        <dbReference type="Proteomes" id="UP000265725"/>
    </source>
</evidence>
<reference evidence="2" key="1">
    <citation type="submission" date="2018-09" db="EMBL/GenBank/DDBJ databases">
        <authorList>
            <person name="Zhu H."/>
        </authorList>
    </citation>
    <scope>NUCLEOTIDE SEQUENCE [LARGE SCALE GENOMIC DNA]</scope>
    <source>
        <strain evidence="2">K2R23-3</strain>
    </source>
</reference>
<dbReference type="RefSeq" id="WP_119882842.1">
    <property type="nucleotide sequence ID" value="NZ_CP032418.1"/>
</dbReference>
<dbReference type="KEGG" id="paek:D3873_04115"/>
<evidence type="ECO:0000313" key="1">
    <source>
        <dbReference type="EMBL" id="AYC29101.1"/>
    </source>
</evidence>
<dbReference type="EMBL" id="CP032418">
    <property type="protein sequence ID" value="AYC29101.1"/>
    <property type="molecule type" value="Genomic_DNA"/>
</dbReference>
<dbReference type="Proteomes" id="UP000265725">
    <property type="component" value="Chromosome"/>
</dbReference>
<keyword evidence="2" id="KW-1185">Reference proteome</keyword>
<dbReference type="AlphaFoldDB" id="A0A385YRI8"/>